<keyword evidence="5 6" id="KW-0012">Acyltransferase</keyword>
<dbReference type="GO" id="GO:0008780">
    <property type="term" value="F:acyl-[acyl-carrier-protein]-UDP-N-acetylglucosamine O-acyltransferase activity"/>
    <property type="evidence" value="ECO:0007669"/>
    <property type="project" value="UniProtKB-UniRule"/>
</dbReference>
<keyword evidence="1 6" id="KW-0444">Lipid biosynthesis</keyword>
<dbReference type="NCBIfam" id="NF003657">
    <property type="entry name" value="PRK05289.1"/>
    <property type="match status" value="1"/>
</dbReference>
<dbReference type="InterPro" id="IPR029098">
    <property type="entry name" value="Acetyltransf_C"/>
</dbReference>
<organism evidence="8 9">
    <name type="scientific">Silvanigrella paludirubra</name>
    <dbReference type="NCBI Taxonomy" id="2499159"/>
    <lineage>
        <taxon>Bacteria</taxon>
        <taxon>Pseudomonadati</taxon>
        <taxon>Bdellovibrionota</taxon>
        <taxon>Oligoflexia</taxon>
        <taxon>Silvanigrellales</taxon>
        <taxon>Silvanigrellaceae</taxon>
        <taxon>Silvanigrella</taxon>
    </lineage>
</organism>
<comment type="function">
    <text evidence="6">Involved in the biosynthesis of lipid A, a phosphorylated glycolipid that anchors the lipopolysaccharide to the outer membrane of the cell.</text>
</comment>
<evidence type="ECO:0000259" key="7">
    <source>
        <dbReference type="Pfam" id="PF13720"/>
    </source>
</evidence>
<comment type="caution">
    <text evidence="8">The sequence shown here is derived from an EMBL/GenBank/DDBJ whole genome shotgun (WGS) entry which is preliminary data.</text>
</comment>
<protein>
    <recommendedName>
        <fullName evidence="6">Acyl-[acyl-carrier-protein]--UDP-N-acetylglucosamine O-acyltransferase</fullName>
        <shortName evidence="6">UDP-N-acetylglucosamine acyltransferase</shortName>
        <ecNumber evidence="6">2.3.1.129</ecNumber>
    </recommendedName>
</protein>
<reference evidence="8 9" key="1">
    <citation type="submission" date="2019-10" db="EMBL/GenBank/DDBJ databases">
        <title>New species of Slilvanegrellaceae.</title>
        <authorList>
            <person name="Pitt A."/>
            <person name="Hahn M.W."/>
        </authorList>
    </citation>
    <scope>NUCLEOTIDE SEQUENCE [LARGE SCALE GENOMIC DNA]</scope>
    <source>
        <strain evidence="8 9">SP-Ram-0.45-NSY-1</strain>
    </source>
</reference>
<dbReference type="GO" id="GO:0005737">
    <property type="term" value="C:cytoplasm"/>
    <property type="evidence" value="ECO:0007669"/>
    <property type="project" value="UniProtKB-SubCell"/>
</dbReference>
<dbReference type="InterPro" id="IPR001451">
    <property type="entry name" value="Hexapep"/>
</dbReference>
<evidence type="ECO:0000256" key="3">
    <source>
        <dbReference type="ARBA" id="ARBA00022679"/>
    </source>
</evidence>
<dbReference type="Gene3D" id="2.160.10.10">
    <property type="entry name" value="Hexapeptide repeat proteins"/>
    <property type="match status" value="1"/>
</dbReference>
<dbReference type="InterPro" id="IPR010137">
    <property type="entry name" value="Lipid_A_LpxA"/>
</dbReference>
<gene>
    <name evidence="6 8" type="primary">lpxA</name>
    <name evidence="8" type="ORF">GCL60_14900</name>
</gene>
<dbReference type="PANTHER" id="PTHR43480">
    <property type="entry name" value="ACYL-[ACYL-CARRIER-PROTEIN]--UDP-N-ACETYLGLUCOSAMINE O-ACYLTRANSFERASE"/>
    <property type="match status" value="1"/>
</dbReference>
<dbReference type="InterPro" id="IPR011004">
    <property type="entry name" value="Trimer_LpxA-like_sf"/>
</dbReference>
<evidence type="ECO:0000313" key="8">
    <source>
        <dbReference type="EMBL" id="KAB8037115.1"/>
    </source>
</evidence>
<dbReference type="GO" id="GO:0009245">
    <property type="term" value="P:lipid A biosynthetic process"/>
    <property type="evidence" value="ECO:0007669"/>
    <property type="project" value="UniProtKB-UniRule"/>
</dbReference>
<keyword evidence="6" id="KW-0677">Repeat</keyword>
<accession>A0A6N6VTJ7</accession>
<comment type="subcellular location">
    <subcellularLocation>
        <location evidence="6">Cytoplasm</location>
    </subcellularLocation>
</comment>
<dbReference type="Proteomes" id="UP000437748">
    <property type="component" value="Unassembled WGS sequence"/>
</dbReference>
<dbReference type="InterPro" id="IPR037157">
    <property type="entry name" value="Acetyltransf_C_sf"/>
</dbReference>
<proteinExistence type="inferred from homology"/>
<dbReference type="HAMAP" id="MF_00387">
    <property type="entry name" value="LpxA"/>
    <property type="match status" value="1"/>
</dbReference>
<evidence type="ECO:0000256" key="4">
    <source>
        <dbReference type="ARBA" id="ARBA00023098"/>
    </source>
</evidence>
<dbReference type="EC" id="2.3.1.129" evidence="6"/>
<comment type="pathway">
    <text evidence="6">Glycolipid biosynthesis; lipid IV(A) biosynthesis; lipid IV(A) from (3R)-3-hydroxytetradecanoyl-[acyl-carrier-protein] and UDP-N-acetyl-alpha-D-glucosamine: step 1/6.</text>
</comment>
<dbReference type="Gene3D" id="1.20.1180.10">
    <property type="entry name" value="Udp N-acetylglucosamine O-acyltransferase, C-terminal domain"/>
    <property type="match status" value="1"/>
</dbReference>
<evidence type="ECO:0000256" key="2">
    <source>
        <dbReference type="ARBA" id="ARBA00022556"/>
    </source>
</evidence>
<keyword evidence="6" id="KW-0963">Cytoplasm</keyword>
<dbReference type="EMBL" id="WFLM01000005">
    <property type="protein sequence ID" value="KAB8037115.1"/>
    <property type="molecule type" value="Genomic_DNA"/>
</dbReference>
<dbReference type="AlphaFoldDB" id="A0A6N6VTJ7"/>
<evidence type="ECO:0000256" key="6">
    <source>
        <dbReference type="HAMAP-Rule" id="MF_00387"/>
    </source>
</evidence>
<keyword evidence="3 6" id="KW-0808">Transferase</keyword>
<keyword evidence="9" id="KW-1185">Reference proteome</keyword>
<dbReference type="PIRSF" id="PIRSF000456">
    <property type="entry name" value="UDP-GlcNAc_acltr"/>
    <property type="match status" value="1"/>
</dbReference>
<comment type="subunit">
    <text evidence="6">Homotrimer.</text>
</comment>
<feature type="domain" description="UDP N-acetylglucosamine O-acyltransferase C-terminal" evidence="7">
    <location>
        <begin position="180"/>
        <end position="260"/>
    </location>
</feature>
<comment type="similarity">
    <text evidence="6">Belongs to the transferase hexapeptide repeat family. LpxA subfamily.</text>
</comment>
<dbReference type="NCBIfam" id="TIGR01852">
    <property type="entry name" value="lipid_A_lpxA"/>
    <property type="match status" value="1"/>
</dbReference>
<dbReference type="CDD" id="cd03351">
    <property type="entry name" value="LbH_UDP-GlcNAc_AT"/>
    <property type="match status" value="1"/>
</dbReference>
<dbReference type="UniPathway" id="UPA00359">
    <property type="reaction ID" value="UER00477"/>
</dbReference>
<evidence type="ECO:0000256" key="1">
    <source>
        <dbReference type="ARBA" id="ARBA00022516"/>
    </source>
</evidence>
<dbReference type="RefSeq" id="WP_153421532.1">
    <property type="nucleotide sequence ID" value="NZ_WFLM01000005.1"/>
</dbReference>
<keyword evidence="4 6" id="KW-0443">Lipid metabolism</keyword>
<dbReference type="SUPFAM" id="SSF51161">
    <property type="entry name" value="Trimeric LpxA-like enzymes"/>
    <property type="match status" value="1"/>
</dbReference>
<dbReference type="PANTHER" id="PTHR43480:SF1">
    <property type="entry name" value="ACYL-[ACYL-CARRIER-PROTEIN]--UDP-N-ACETYLGLUCOSAMINE O-ACYLTRANSFERASE, MITOCHONDRIAL-RELATED"/>
    <property type="match status" value="1"/>
</dbReference>
<keyword evidence="2 6" id="KW-0441">Lipid A biosynthesis</keyword>
<dbReference type="Pfam" id="PF13720">
    <property type="entry name" value="Acetyltransf_11"/>
    <property type="match status" value="1"/>
</dbReference>
<sequence>MTNSSVNIHPTAIIEQGAEIDTGVSIGPYAIIGKNVKIGKNTKIHSHALLAGHTYIGEDNEVFSFASVGNKPQDLKYKNEPTLLLIGNKNIIREYVTLQPGTVQGGGKTTIGNENLFMAYSHVAHDCSVGNQNVFANGVQLAGHVTIHNMTVIGGLCAVHQFVHIGDMAMLAGGSLTVKDIPPYCMSEGGRAILRGLNMEGMRRRNVSAEARNAVKTAYKTFFLKGHPTIEEALNSISHLMTFPEVEKFANFIKNSKRGIAHPNVTGKATPSEE</sequence>
<dbReference type="OrthoDB" id="5289768at2"/>
<name>A0A6N6VTJ7_9BACT</name>
<evidence type="ECO:0000313" key="9">
    <source>
        <dbReference type="Proteomes" id="UP000437748"/>
    </source>
</evidence>
<comment type="catalytic activity">
    <reaction evidence="6">
        <text>a (3R)-hydroxyacyl-[ACP] + UDP-N-acetyl-alpha-D-glucosamine = a UDP-3-O-[(3R)-3-hydroxyacyl]-N-acetyl-alpha-D-glucosamine + holo-[ACP]</text>
        <dbReference type="Rhea" id="RHEA:67812"/>
        <dbReference type="Rhea" id="RHEA-COMP:9685"/>
        <dbReference type="Rhea" id="RHEA-COMP:9945"/>
        <dbReference type="ChEBI" id="CHEBI:57705"/>
        <dbReference type="ChEBI" id="CHEBI:64479"/>
        <dbReference type="ChEBI" id="CHEBI:78827"/>
        <dbReference type="ChEBI" id="CHEBI:173225"/>
        <dbReference type="EC" id="2.3.1.129"/>
    </reaction>
</comment>
<dbReference type="Pfam" id="PF00132">
    <property type="entry name" value="Hexapep"/>
    <property type="match status" value="1"/>
</dbReference>
<evidence type="ECO:0000256" key="5">
    <source>
        <dbReference type="ARBA" id="ARBA00023315"/>
    </source>
</evidence>
<dbReference type="GO" id="GO:0016020">
    <property type="term" value="C:membrane"/>
    <property type="evidence" value="ECO:0007669"/>
    <property type="project" value="GOC"/>
</dbReference>